<dbReference type="PROSITE" id="PS50995">
    <property type="entry name" value="HTH_MARR_2"/>
    <property type="match status" value="1"/>
</dbReference>
<protein>
    <submittedName>
        <fullName evidence="5">MarR family transcriptional regulator</fullName>
    </submittedName>
</protein>
<proteinExistence type="predicted"/>
<reference evidence="5" key="1">
    <citation type="submission" date="2024-07" db="EMBL/GenBank/DDBJ databases">
        <title>Complete genome sequences of cellulolytic bacteria, Kitasatospora sp. CMC57 and Streptomyces sp. CMC78, isolated from Japanese agricultural soil.</title>
        <authorList>
            <person name="Hashimoto T."/>
            <person name="Ito M."/>
            <person name="Iwamoto M."/>
            <person name="Fukahori D."/>
            <person name="Shoda T."/>
            <person name="Sakoda M."/>
            <person name="Morohoshi T."/>
            <person name="Mitsuboshi M."/>
            <person name="Nishizawa T."/>
        </authorList>
    </citation>
    <scope>NUCLEOTIDE SEQUENCE</scope>
    <source>
        <strain evidence="5">CMC57</strain>
    </source>
</reference>
<evidence type="ECO:0000256" key="3">
    <source>
        <dbReference type="ARBA" id="ARBA00023163"/>
    </source>
</evidence>
<dbReference type="InterPro" id="IPR023187">
    <property type="entry name" value="Tscrpt_reg_MarR-type_CS"/>
</dbReference>
<sequence>MEQLAHAAACYYRSFAVVAGGQGLTLIQGKLLGLLQRPLPMRALAELLGCDASNITGIVDRLEGRGLVRREADPADRRVKVVVLTSEGEGAVQRIRAEITAGLPGLARLDAEGRRELSELLARAFSTGGA</sequence>
<dbReference type="InterPro" id="IPR036388">
    <property type="entry name" value="WH-like_DNA-bd_sf"/>
</dbReference>
<evidence type="ECO:0000259" key="4">
    <source>
        <dbReference type="PROSITE" id="PS50995"/>
    </source>
</evidence>
<dbReference type="Pfam" id="PF01047">
    <property type="entry name" value="MarR"/>
    <property type="match status" value="1"/>
</dbReference>
<dbReference type="AlphaFoldDB" id="A0AB33JSL7"/>
<dbReference type="SMART" id="SM00347">
    <property type="entry name" value="HTH_MARR"/>
    <property type="match status" value="1"/>
</dbReference>
<dbReference type="GO" id="GO:0006950">
    <property type="term" value="P:response to stress"/>
    <property type="evidence" value="ECO:0007669"/>
    <property type="project" value="TreeGrafter"/>
</dbReference>
<keyword evidence="3" id="KW-0804">Transcription</keyword>
<evidence type="ECO:0000256" key="2">
    <source>
        <dbReference type="ARBA" id="ARBA00023125"/>
    </source>
</evidence>
<dbReference type="SUPFAM" id="SSF46785">
    <property type="entry name" value="Winged helix' DNA-binding domain"/>
    <property type="match status" value="1"/>
</dbReference>
<dbReference type="InterPro" id="IPR036390">
    <property type="entry name" value="WH_DNA-bd_sf"/>
</dbReference>
<dbReference type="PRINTS" id="PR00598">
    <property type="entry name" value="HTHMARR"/>
</dbReference>
<keyword evidence="2" id="KW-0238">DNA-binding</keyword>
<dbReference type="InterPro" id="IPR039422">
    <property type="entry name" value="MarR/SlyA-like"/>
</dbReference>
<feature type="domain" description="HTH marR-type" evidence="4">
    <location>
        <begin position="1"/>
        <end position="126"/>
    </location>
</feature>
<dbReference type="GO" id="GO:0003700">
    <property type="term" value="F:DNA-binding transcription factor activity"/>
    <property type="evidence" value="ECO:0007669"/>
    <property type="project" value="InterPro"/>
</dbReference>
<gene>
    <name evidence="5" type="ORF">KCMC57_06620</name>
</gene>
<organism evidence="5">
    <name type="scientific">Kitasatospora sp. CMC57</name>
    <dbReference type="NCBI Taxonomy" id="3231513"/>
    <lineage>
        <taxon>Bacteria</taxon>
        <taxon>Bacillati</taxon>
        <taxon>Actinomycetota</taxon>
        <taxon>Actinomycetes</taxon>
        <taxon>Kitasatosporales</taxon>
        <taxon>Streptomycetaceae</taxon>
        <taxon>Kitasatospora</taxon>
    </lineage>
</organism>
<dbReference type="InterPro" id="IPR000835">
    <property type="entry name" value="HTH_MarR-typ"/>
</dbReference>
<dbReference type="GO" id="GO:0003677">
    <property type="term" value="F:DNA binding"/>
    <property type="evidence" value="ECO:0007669"/>
    <property type="project" value="UniProtKB-KW"/>
</dbReference>
<evidence type="ECO:0000313" key="5">
    <source>
        <dbReference type="EMBL" id="BFP44294.1"/>
    </source>
</evidence>
<dbReference type="Gene3D" id="1.10.10.10">
    <property type="entry name" value="Winged helix-like DNA-binding domain superfamily/Winged helix DNA-binding domain"/>
    <property type="match status" value="1"/>
</dbReference>
<keyword evidence="1" id="KW-0805">Transcription regulation</keyword>
<dbReference type="PANTHER" id="PTHR33164:SF99">
    <property type="entry name" value="MARR FAMILY REGULATORY PROTEIN"/>
    <property type="match status" value="1"/>
</dbReference>
<dbReference type="PANTHER" id="PTHR33164">
    <property type="entry name" value="TRANSCRIPTIONAL REGULATOR, MARR FAMILY"/>
    <property type="match status" value="1"/>
</dbReference>
<dbReference type="EMBL" id="AP035881">
    <property type="protein sequence ID" value="BFP44294.1"/>
    <property type="molecule type" value="Genomic_DNA"/>
</dbReference>
<name>A0AB33JSL7_9ACTN</name>
<evidence type="ECO:0000256" key="1">
    <source>
        <dbReference type="ARBA" id="ARBA00023015"/>
    </source>
</evidence>
<accession>A0AB33JSL7</accession>
<dbReference type="PROSITE" id="PS01117">
    <property type="entry name" value="HTH_MARR_1"/>
    <property type="match status" value="1"/>
</dbReference>